<comment type="caution">
    <text evidence="2">The sequence shown here is derived from an EMBL/GenBank/DDBJ whole genome shotgun (WGS) entry which is preliminary data.</text>
</comment>
<reference evidence="2" key="1">
    <citation type="submission" date="2023-04" db="EMBL/GenBank/DDBJ databases">
        <title>Chromosome-level genome of Chaenocephalus aceratus.</title>
        <authorList>
            <person name="Park H."/>
        </authorList>
    </citation>
    <scope>NUCLEOTIDE SEQUENCE</scope>
    <source>
        <strain evidence="2">DE</strain>
        <tissue evidence="2">Muscle</tissue>
    </source>
</reference>
<accession>A0AAD9CIU6</accession>
<gene>
    <name evidence="2" type="ORF">KUDE01_006222</name>
</gene>
<organism evidence="2 3">
    <name type="scientific">Dissostichus eleginoides</name>
    <name type="common">Patagonian toothfish</name>
    <name type="synonym">Dissostichus amissus</name>
    <dbReference type="NCBI Taxonomy" id="100907"/>
    <lineage>
        <taxon>Eukaryota</taxon>
        <taxon>Metazoa</taxon>
        <taxon>Chordata</taxon>
        <taxon>Craniata</taxon>
        <taxon>Vertebrata</taxon>
        <taxon>Euteleostomi</taxon>
        <taxon>Actinopterygii</taxon>
        <taxon>Neopterygii</taxon>
        <taxon>Teleostei</taxon>
        <taxon>Neoteleostei</taxon>
        <taxon>Acanthomorphata</taxon>
        <taxon>Eupercaria</taxon>
        <taxon>Perciformes</taxon>
        <taxon>Notothenioidei</taxon>
        <taxon>Nototheniidae</taxon>
        <taxon>Dissostichus</taxon>
    </lineage>
</organism>
<dbReference type="Proteomes" id="UP001228049">
    <property type="component" value="Unassembled WGS sequence"/>
</dbReference>
<evidence type="ECO:0000313" key="2">
    <source>
        <dbReference type="EMBL" id="KAK1903265.1"/>
    </source>
</evidence>
<protein>
    <submittedName>
        <fullName evidence="2">Complement C3</fullName>
    </submittedName>
</protein>
<feature type="region of interest" description="Disordered" evidence="1">
    <location>
        <begin position="46"/>
        <end position="82"/>
    </location>
</feature>
<dbReference type="AlphaFoldDB" id="A0AAD9CIU6"/>
<keyword evidence="3" id="KW-1185">Reference proteome</keyword>
<proteinExistence type="predicted"/>
<name>A0AAD9CIU6_DISEL</name>
<sequence length="82" mass="9602">MILWMKTEEMAVGELLERLRTVTRSIDIAISGSYAFVRKCEENVLRQEDESSNRLRVETNTDHSRQQRGRESEEKRDSGKQS</sequence>
<evidence type="ECO:0000256" key="1">
    <source>
        <dbReference type="SAM" id="MobiDB-lite"/>
    </source>
</evidence>
<dbReference type="EMBL" id="JASDAP010000005">
    <property type="protein sequence ID" value="KAK1903265.1"/>
    <property type="molecule type" value="Genomic_DNA"/>
</dbReference>
<evidence type="ECO:0000313" key="3">
    <source>
        <dbReference type="Proteomes" id="UP001228049"/>
    </source>
</evidence>